<evidence type="ECO:0000256" key="4">
    <source>
        <dbReference type="ARBA" id="ARBA00020585"/>
    </source>
</evidence>
<feature type="transmembrane region" description="Helical" evidence="12">
    <location>
        <begin position="370"/>
        <end position="396"/>
    </location>
</feature>
<keyword evidence="11 12" id="KW-0472">Membrane</keyword>
<dbReference type="InterPro" id="IPR029044">
    <property type="entry name" value="Nucleotide-diphossugar_trans"/>
</dbReference>
<feature type="transmembrane region" description="Helical" evidence="12">
    <location>
        <begin position="533"/>
        <end position="551"/>
    </location>
</feature>
<dbReference type="SUPFAM" id="SSF53448">
    <property type="entry name" value="Nucleotide-diphospho-sugar transferases"/>
    <property type="match status" value="1"/>
</dbReference>
<evidence type="ECO:0000313" key="15">
    <source>
        <dbReference type="Proteomes" id="UP000683442"/>
    </source>
</evidence>
<evidence type="ECO:0000256" key="12">
    <source>
        <dbReference type="SAM" id="Phobius"/>
    </source>
</evidence>
<keyword evidence="6" id="KW-0997">Cell inner membrane</keyword>
<evidence type="ECO:0000256" key="3">
    <source>
        <dbReference type="ARBA" id="ARBA00009337"/>
    </source>
</evidence>
<dbReference type="EMBL" id="CP076686">
    <property type="protein sequence ID" value="QWV13428.1"/>
    <property type="molecule type" value="Genomic_DNA"/>
</dbReference>
<evidence type="ECO:0000256" key="9">
    <source>
        <dbReference type="ARBA" id="ARBA00022692"/>
    </source>
</evidence>
<feature type="domain" description="Glycosyltransferase 2-like" evidence="13">
    <location>
        <begin position="199"/>
        <end position="396"/>
    </location>
</feature>
<evidence type="ECO:0000256" key="5">
    <source>
        <dbReference type="ARBA" id="ARBA00022475"/>
    </source>
</evidence>
<reference evidence="14 15" key="1">
    <citation type="submission" date="2021-06" db="EMBL/GenBank/DDBJ databases">
        <title>Microbial metabolic specificity influences pelagic lipid remineralization.</title>
        <authorList>
            <person name="Behrendt L."/>
            <person name="Hunter J.E."/>
            <person name="Alcolombri U."/>
            <person name="Smriga S."/>
            <person name="Mincer T."/>
            <person name="Lowenstein D.P."/>
            <person name="Peaudecerf F.J."/>
            <person name="Fernandez V.I."/>
            <person name="Fredricks H."/>
            <person name="Almblad H."/>
            <person name="Harrison J.J."/>
            <person name="Stocker R."/>
            <person name="Van Mooy B.A.S."/>
        </authorList>
    </citation>
    <scope>NUCLEOTIDE SEQUENCE [LARGE SCALE GENOMIC DNA]</scope>
    <source>
        <strain evidence="14 15">HP15-B</strain>
    </source>
</reference>
<evidence type="ECO:0000259" key="13">
    <source>
        <dbReference type="Pfam" id="PF13632"/>
    </source>
</evidence>
<keyword evidence="15" id="KW-1185">Reference proteome</keyword>
<dbReference type="CDD" id="cd04191">
    <property type="entry name" value="Glucan_BSP_MdoH"/>
    <property type="match status" value="1"/>
</dbReference>
<comment type="pathway">
    <text evidence="2">Glycan metabolism; osmoregulated periplasmic glucan (OPG) biosynthesis.</text>
</comment>
<keyword evidence="9 12" id="KW-0812">Transmembrane</keyword>
<dbReference type="PANTHER" id="PTHR43867">
    <property type="entry name" value="CELLULOSE SYNTHASE CATALYTIC SUBUNIT A [UDP-FORMING]"/>
    <property type="match status" value="1"/>
</dbReference>
<proteinExistence type="inferred from homology"/>
<organism evidence="14 15">
    <name type="scientific">Marinobacter adhaerens</name>
    <dbReference type="NCBI Taxonomy" id="1033846"/>
    <lineage>
        <taxon>Bacteria</taxon>
        <taxon>Pseudomonadati</taxon>
        <taxon>Pseudomonadota</taxon>
        <taxon>Gammaproteobacteria</taxon>
        <taxon>Pseudomonadales</taxon>
        <taxon>Marinobacteraceae</taxon>
        <taxon>Marinobacter</taxon>
    </lineage>
</organism>
<keyword evidence="10 12" id="KW-1133">Transmembrane helix</keyword>
<evidence type="ECO:0000256" key="2">
    <source>
        <dbReference type="ARBA" id="ARBA00005001"/>
    </source>
</evidence>
<dbReference type="InterPro" id="IPR050321">
    <property type="entry name" value="Glycosyltr_2/OpgH_subfam"/>
</dbReference>
<keyword evidence="8 14" id="KW-0808">Transferase</keyword>
<comment type="similarity">
    <text evidence="3">Belongs to the glycosyltransferase 2 family. OpgH subfamily.</text>
</comment>
<evidence type="ECO:0000256" key="6">
    <source>
        <dbReference type="ARBA" id="ARBA00022519"/>
    </source>
</evidence>
<dbReference type="GeneID" id="78558195"/>
<evidence type="ECO:0000256" key="7">
    <source>
        <dbReference type="ARBA" id="ARBA00022676"/>
    </source>
</evidence>
<feature type="transmembrane region" description="Helical" evidence="12">
    <location>
        <begin position="416"/>
        <end position="435"/>
    </location>
</feature>
<dbReference type="GO" id="GO:0016757">
    <property type="term" value="F:glycosyltransferase activity"/>
    <property type="evidence" value="ECO:0007669"/>
    <property type="project" value="UniProtKB-KW"/>
</dbReference>
<keyword evidence="5" id="KW-1003">Cell membrane</keyword>
<evidence type="ECO:0000313" key="14">
    <source>
        <dbReference type="EMBL" id="QWV13428.1"/>
    </source>
</evidence>
<name>A0ABX8IKW4_9GAMM</name>
<dbReference type="Pfam" id="PF13632">
    <property type="entry name" value="Glyco_trans_2_3"/>
    <property type="match status" value="1"/>
</dbReference>
<evidence type="ECO:0000256" key="11">
    <source>
        <dbReference type="ARBA" id="ARBA00023136"/>
    </source>
</evidence>
<dbReference type="PANTHER" id="PTHR43867:SF5">
    <property type="entry name" value="GLUCANS BIOSYNTHESIS GLUCOSYLTRANSFERASE H"/>
    <property type="match status" value="1"/>
</dbReference>
<accession>A0ABX8IKW4</accession>
<evidence type="ECO:0000256" key="8">
    <source>
        <dbReference type="ARBA" id="ARBA00022679"/>
    </source>
</evidence>
<dbReference type="NCBIfam" id="NF003958">
    <property type="entry name" value="PRK05454.2-1"/>
    <property type="match status" value="1"/>
</dbReference>
<feature type="transmembrane region" description="Helical" evidence="12">
    <location>
        <begin position="50"/>
        <end position="74"/>
    </location>
</feature>
<evidence type="ECO:0000256" key="10">
    <source>
        <dbReference type="ARBA" id="ARBA00022989"/>
    </source>
</evidence>
<keyword evidence="7 14" id="KW-0328">Glycosyltransferase</keyword>
<sequence>MNSAACWRPVAFRRRLLLVFLVAAQTLAGVYLFAQTVPEQANGGTTATLLAVFGLLFAWIGVGFWTAVFGFFALRFGGDPWSLSSRVGQPTPEEATVAPTAVVMPVCNEPVQRTLGGLKAIIRDLERTGQQESVDFYVLSDSRDPEIWLEEQATCDRIRTELAPGQQLFYRRRNINLNYKSGNIADFLRRWGRRYRYMVVLDADSLLSAHCITRLIQLMEARPEAGIIQTTPRLARAETRFARLQQFANRCYGRLYGSGLAAIQLGEATYWGHNAIIRVAPFMTHCGLRKLRGPGLFRGPVLSHDFIEAALMGRAGYEVWLEPAIAGSFEESPPTLEDDLIRDRRWCRGNLQHLWLLATLGKIRLAHRMALATGIFSYLASPLWLVFLGLSGYVALADSTPALPGVMATTDTGSGPGFLLVLVTSVLLFGPRLLAITDHALAKRTSRFGGLLRLSGNTLMETLAALALAPIRMLIHTFHVGGALSNLRVGWQGQNRSGGAKPGLSLRHFALLLASAVAALSLIQWHAPSLTPWALPVLAPVLFSPALAWWLSRKPGEGQWLAVPEDYRTTRVIDLAGPAPMGHRTPGGLDWFEQMVLSPVSARDHRRSASPLRGKKARALASLVDRCATEGKQGLTHRELSLICKHPEALAALHWRVWHASHESPWRETLTRMAQSVEGDSPIPAPLPRRQEQIAWVEVAS</sequence>
<dbReference type="Gene3D" id="3.90.550.10">
    <property type="entry name" value="Spore Coat Polysaccharide Biosynthesis Protein SpsA, Chain A"/>
    <property type="match status" value="1"/>
</dbReference>
<evidence type="ECO:0000256" key="1">
    <source>
        <dbReference type="ARBA" id="ARBA00004429"/>
    </source>
</evidence>
<protein>
    <recommendedName>
        <fullName evidence="4">Glucans biosynthesis glucosyltransferase H</fullName>
    </recommendedName>
</protein>
<dbReference type="NCBIfam" id="NF003962">
    <property type="entry name" value="PRK05454.2-5"/>
    <property type="match status" value="1"/>
</dbReference>
<dbReference type="Proteomes" id="UP000683442">
    <property type="component" value="Chromosome"/>
</dbReference>
<gene>
    <name evidence="14" type="primary">mdoH</name>
    <name evidence="14" type="ORF">KQ249_02065</name>
</gene>
<dbReference type="RefSeq" id="WP_081449855.1">
    <property type="nucleotide sequence ID" value="NZ_CP076686.1"/>
</dbReference>
<comment type="subcellular location">
    <subcellularLocation>
        <location evidence="1">Cell inner membrane</location>
        <topology evidence="1">Multi-pass membrane protein</topology>
    </subcellularLocation>
</comment>
<dbReference type="InterPro" id="IPR001173">
    <property type="entry name" value="Glyco_trans_2-like"/>
</dbReference>
<feature type="transmembrane region" description="Helical" evidence="12">
    <location>
        <begin position="509"/>
        <end position="527"/>
    </location>
</feature>